<proteinExistence type="predicted"/>
<reference evidence="1 2" key="1">
    <citation type="journal article" date="2019" name="Sci. Rep.">
        <title>Orb-weaving spider Araneus ventricosus genome elucidates the spidroin gene catalogue.</title>
        <authorList>
            <person name="Kono N."/>
            <person name="Nakamura H."/>
            <person name="Ohtoshi R."/>
            <person name="Moran D.A.P."/>
            <person name="Shinohara A."/>
            <person name="Yoshida Y."/>
            <person name="Fujiwara M."/>
            <person name="Mori M."/>
            <person name="Tomita M."/>
            <person name="Arakawa K."/>
        </authorList>
    </citation>
    <scope>NUCLEOTIDE SEQUENCE [LARGE SCALE GENOMIC DNA]</scope>
</reference>
<sequence length="103" mass="11884">MVKRSSFTTFLTQFGGTPFYENTKTSLAECNGEKIQFCNISKFACFVPVLWEKNIMTTGLKILMPSRCIGWRQNREFGDIREKSGNFIYLENQGKVGEIRKNI</sequence>
<comment type="caution">
    <text evidence="1">The sequence shown here is derived from an EMBL/GenBank/DDBJ whole genome shotgun (WGS) entry which is preliminary data.</text>
</comment>
<organism evidence="1 2">
    <name type="scientific">Araneus ventricosus</name>
    <name type="common">Orbweaver spider</name>
    <name type="synonym">Epeira ventricosa</name>
    <dbReference type="NCBI Taxonomy" id="182803"/>
    <lineage>
        <taxon>Eukaryota</taxon>
        <taxon>Metazoa</taxon>
        <taxon>Ecdysozoa</taxon>
        <taxon>Arthropoda</taxon>
        <taxon>Chelicerata</taxon>
        <taxon>Arachnida</taxon>
        <taxon>Araneae</taxon>
        <taxon>Araneomorphae</taxon>
        <taxon>Entelegynae</taxon>
        <taxon>Araneoidea</taxon>
        <taxon>Araneidae</taxon>
        <taxon>Araneus</taxon>
    </lineage>
</organism>
<keyword evidence="2" id="KW-1185">Reference proteome</keyword>
<dbReference type="Proteomes" id="UP000499080">
    <property type="component" value="Unassembled WGS sequence"/>
</dbReference>
<gene>
    <name evidence="1" type="ORF">AVEN_64789_1</name>
</gene>
<accession>A0A4Y2S2L7</accession>
<evidence type="ECO:0000313" key="2">
    <source>
        <dbReference type="Proteomes" id="UP000499080"/>
    </source>
</evidence>
<protein>
    <submittedName>
        <fullName evidence="1">Uncharacterized protein</fullName>
    </submittedName>
</protein>
<dbReference type="EMBL" id="BGPR01019285">
    <property type="protein sequence ID" value="GBN81495.1"/>
    <property type="molecule type" value="Genomic_DNA"/>
</dbReference>
<name>A0A4Y2S2L7_ARAVE</name>
<evidence type="ECO:0000313" key="1">
    <source>
        <dbReference type="EMBL" id="GBN81495.1"/>
    </source>
</evidence>
<dbReference type="AlphaFoldDB" id="A0A4Y2S2L7"/>